<accession>A0A380TEF8</accession>
<feature type="compositionally biased region" description="Basic and acidic residues" evidence="1">
    <location>
        <begin position="1"/>
        <end position="16"/>
    </location>
</feature>
<sequence>MSVLDERHGLRERQTKEQSLIPASATIAGATLAAG</sequence>
<reference evidence="2" key="1">
    <citation type="submission" date="2018-07" db="EMBL/GenBank/DDBJ databases">
        <authorList>
            <person name="Quirk P.G."/>
            <person name="Krulwich T.A."/>
        </authorList>
    </citation>
    <scope>NUCLEOTIDE SEQUENCE</scope>
</reference>
<dbReference type="AlphaFoldDB" id="A0A380TEF8"/>
<evidence type="ECO:0000256" key="1">
    <source>
        <dbReference type="SAM" id="MobiDB-lite"/>
    </source>
</evidence>
<protein>
    <submittedName>
        <fullName evidence="2">Uncharacterized protein</fullName>
    </submittedName>
</protein>
<name>A0A380TEF8_9ZZZZ</name>
<organism evidence="2">
    <name type="scientific">metagenome</name>
    <dbReference type="NCBI Taxonomy" id="256318"/>
    <lineage>
        <taxon>unclassified sequences</taxon>
        <taxon>metagenomes</taxon>
    </lineage>
</organism>
<evidence type="ECO:0000313" key="2">
    <source>
        <dbReference type="EMBL" id="SUS06835.1"/>
    </source>
</evidence>
<gene>
    <name evidence="2" type="ORF">DF3PB_3350005</name>
</gene>
<proteinExistence type="predicted"/>
<feature type="region of interest" description="Disordered" evidence="1">
    <location>
        <begin position="1"/>
        <end position="22"/>
    </location>
</feature>
<dbReference type="EMBL" id="UIDG01000263">
    <property type="protein sequence ID" value="SUS06835.1"/>
    <property type="molecule type" value="Genomic_DNA"/>
</dbReference>